<reference evidence="1" key="1">
    <citation type="submission" date="2022-07" db="EMBL/GenBank/DDBJ databases">
        <title>Phylogenomic reconstructions and comparative analyses of Kickxellomycotina fungi.</title>
        <authorList>
            <person name="Reynolds N.K."/>
            <person name="Stajich J.E."/>
            <person name="Barry K."/>
            <person name="Grigoriev I.V."/>
            <person name="Crous P."/>
            <person name="Smith M.E."/>
        </authorList>
    </citation>
    <scope>NUCLEOTIDE SEQUENCE</scope>
    <source>
        <strain evidence="1">CBS 190363</strain>
    </source>
</reference>
<dbReference type="Proteomes" id="UP001139981">
    <property type="component" value="Unassembled WGS sequence"/>
</dbReference>
<comment type="caution">
    <text evidence="1">The sequence shown here is derived from an EMBL/GenBank/DDBJ whole genome shotgun (WGS) entry which is preliminary data.</text>
</comment>
<protein>
    <submittedName>
        <fullName evidence="1">Uncharacterized protein</fullName>
    </submittedName>
</protein>
<name>A0ACC1M7J5_9FUNG</name>
<sequence length="594" mass="66819">MDRQQQQQQQRRRRQSYVILPGRVLTGIFEHLFWISMRDNDMSALRLPLGHRALLSVLSVSHAWRMRAAMLFYRVAVVVAGTGDTSRWAIPTQPTTTTASLVVKTNVGLILDSGYAPKTQQLLVFSTDTTPPVEMAAAVGVSRFCEFVWPSITHLYFYHPTLPPPAASIGSPMEAANDQAIAAINSSLALSMPRLLHVIALSNIRDSFGLFALDDLLIARLSHLRTLTLLSRVSLRLGAEELPRFLTRLTIRSSICATNTSSIVSVPRAAAASLTLLDIGPISPDDLWAPFTSGSTDSDFTNLRDLRLLFCKPRLSLSADTDDDYGSRHHYHRHRLRHRDRRSSCDSTSAGSGWPLFPCLTALAVEGYPYDTTYFLENFPRSQLTRLAIRRCTHQMSNFSLAPFTKLISFNGDVPDYISSDDSSYVEEWVGQTMQADMPTLRSLSLNFGPDIFVELPARLGLHGLQHLALNTGLRMSEVEKILLSFNNLRSLRVTITEVLSRTHEYLSRTTRQHKYLSAEMQERPWLSTSLEDFEVWLLEPSPGRQHRALSKIVYMAMRIPSILRIATQREHVDELRTLCVNLTAVQIREAASQ</sequence>
<proteinExistence type="predicted"/>
<evidence type="ECO:0000313" key="2">
    <source>
        <dbReference type="Proteomes" id="UP001139981"/>
    </source>
</evidence>
<keyword evidence="2" id="KW-1185">Reference proteome</keyword>
<organism evidence="1 2">
    <name type="scientific">Coemansia aciculifera</name>
    <dbReference type="NCBI Taxonomy" id="417176"/>
    <lineage>
        <taxon>Eukaryota</taxon>
        <taxon>Fungi</taxon>
        <taxon>Fungi incertae sedis</taxon>
        <taxon>Zoopagomycota</taxon>
        <taxon>Kickxellomycotina</taxon>
        <taxon>Kickxellomycetes</taxon>
        <taxon>Kickxellales</taxon>
        <taxon>Kickxellaceae</taxon>
        <taxon>Coemansia</taxon>
    </lineage>
</organism>
<evidence type="ECO:0000313" key="1">
    <source>
        <dbReference type="EMBL" id="KAJ2899457.1"/>
    </source>
</evidence>
<dbReference type="EMBL" id="JANBVB010000026">
    <property type="protein sequence ID" value="KAJ2899457.1"/>
    <property type="molecule type" value="Genomic_DNA"/>
</dbReference>
<accession>A0ACC1M7J5</accession>
<gene>
    <name evidence="1" type="ORF">IWW38_000978</name>
</gene>